<dbReference type="AlphaFoldDB" id="A0A1Y4VWC9"/>
<name>A0A1Y4VWC9_9LACO</name>
<comment type="caution">
    <text evidence="2">The sequence shown here is derived from an EMBL/GenBank/DDBJ whole genome shotgun (WGS) entry which is preliminary data.</text>
</comment>
<gene>
    <name evidence="2" type="ORF">B5E44_09765</name>
</gene>
<dbReference type="InterPro" id="IPR056906">
    <property type="entry name" value="ORF2/G2P_dom"/>
</dbReference>
<evidence type="ECO:0000259" key="1">
    <source>
        <dbReference type="Pfam" id="PF23343"/>
    </source>
</evidence>
<sequence length="312" mass="35999">MKKDDSYIDDKELVTAYKYGDTLEMSTAVGSEPSVVKYDADHMVNKDTGEIIEIDHCDDRSDPRLRKSLKASFKRLKRLIGANFTNIGPRSGLWVTLTYAQPDGKPMTDQNRLYQDFRKFIQKLKRYIKPRELVYIVAMEPQASGSFHAHILMKCLDKKTFYLKNSDVAEMWGQGFVNVRRIKKADNVSAYLMAYLTDIDVKNVSGDIKRQDGKKPKSIIKGGRIGFYPLHFNLYRASKNCRQPEKLKSSRKKVKKKFGIENAEPTYARKFEIDTDQPFEVKVEYYDVKKVKLKSAISKIKKMSDQNNLTSS</sequence>
<reference evidence="3" key="1">
    <citation type="submission" date="2017-04" db="EMBL/GenBank/DDBJ databases">
        <title>Function of individual gut microbiota members based on whole genome sequencing of pure cultures obtained from chicken caecum.</title>
        <authorList>
            <person name="Medvecky M."/>
            <person name="Cejkova D."/>
            <person name="Polansky O."/>
            <person name="Karasova D."/>
            <person name="Kubasova T."/>
            <person name="Cizek A."/>
            <person name="Rychlik I."/>
        </authorList>
    </citation>
    <scope>NUCLEOTIDE SEQUENCE [LARGE SCALE GENOMIC DNA]</scope>
    <source>
        <strain evidence="3">An101</strain>
    </source>
</reference>
<organism evidence="2 3">
    <name type="scientific">Lactobacillus gallinarum</name>
    <dbReference type="NCBI Taxonomy" id="52242"/>
    <lineage>
        <taxon>Bacteria</taxon>
        <taxon>Bacillati</taxon>
        <taxon>Bacillota</taxon>
        <taxon>Bacilli</taxon>
        <taxon>Lactobacillales</taxon>
        <taxon>Lactobacillaceae</taxon>
        <taxon>Lactobacillus</taxon>
    </lineage>
</organism>
<proteinExistence type="predicted"/>
<evidence type="ECO:0000313" key="2">
    <source>
        <dbReference type="EMBL" id="OUQ74440.1"/>
    </source>
</evidence>
<protein>
    <recommendedName>
        <fullName evidence="1">Replication-associated protein ORF2/G2P domain-containing protein</fullName>
    </recommendedName>
</protein>
<dbReference type="EMBL" id="NFLZ01000041">
    <property type="protein sequence ID" value="OUQ74440.1"/>
    <property type="molecule type" value="Genomic_DNA"/>
</dbReference>
<accession>A0A1Y4VWC9</accession>
<dbReference type="Pfam" id="PF23343">
    <property type="entry name" value="REP_ORF2-G2P"/>
    <property type="match status" value="1"/>
</dbReference>
<dbReference type="Proteomes" id="UP000195859">
    <property type="component" value="Unassembled WGS sequence"/>
</dbReference>
<feature type="domain" description="Replication-associated protein ORF2/G2P" evidence="1">
    <location>
        <begin position="93"/>
        <end position="198"/>
    </location>
</feature>
<dbReference type="RefSeq" id="WP_087301217.1">
    <property type="nucleotide sequence ID" value="NZ_NFLZ01000041.1"/>
</dbReference>
<evidence type="ECO:0000313" key="3">
    <source>
        <dbReference type="Proteomes" id="UP000195859"/>
    </source>
</evidence>